<name>A0A162F9L0_METOA</name>
<dbReference type="Pfam" id="PF09173">
    <property type="entry name" value="eIF2_C"/>
    <property type="match status" value="1"/>
</dbReference>
<dbReference type="SUPFAM" id="SSF52540">
    <property type="entry name" value="P-loop containing nucleoside triphosphate hydrolases"/>
    <property type="match status" value="1"/>
</dbReference>
<evidence type="ECO:0000313" key="12">
    <source>
        <dbReference type="EMBL" id="KZX09905.1"/>
    </source>
</evidence>
<keyword evidence="8 10" id="KW-0342">GTP-binding</keyword>
<accession>A0A162F9L0</accession>
<dbReference type="FunFam" id="3.40.50.300:FF:000065">
    <property type="entry name" value="Eukaryotic translation initiation factor 2 subunit gamma"/>
    <property type="match status" value="1"/>
</dbReference>
<comment type="similarity">
    <text evidence="1 10">Belongs to the TRAFAC class translation factor GTPase superfamily. Classic translation factor GTPase family. EIF2G subfamily.</text>
</comment>
<dbReference type="PANTHER" id="PTHR42854:SF3">
    <property type="entry name" value="EUKARYOTIC TRANSLATION INITIATION FACTOR 2 SUBUNIT 3-RELATED"/>
    <property type="match status" value="1"/>
</dbReference>
<dbReference type="GO" id="GO:0001731">
    <property type="term" value="P:formation of translation preinitiation complex"/>
    <property type="evidence" value="ECO:0007669"/>
    <property type="project" value="TreeGrafter"/>
</dbReference>
<dbReference type="NCBIfam" id="TIGR03680">
    <property type="entry name" value="eif2g_arch"/>
    <property type="match status" value="1"/>
</dbReference>
<keyword evidence="4 10" id="KW-0547">Nucleotide-binding</keyword>
<feature type="binding site" evidence="10">
    <location>
        <begin position="16"/>
        <end position="21"/>
    </location>
    <ligand>
        <name>GTP</name>
        <dbReference type="ChEBI" id="CHEBI:37565"/>
    </ligand>
</feature>
<dbReference type="InterPro" id="IPR015256">
    <property type="entry name" value="eIF2g_C"/>
</dbReference>
<dbReference type="AlphaFoldDB" id="A0A162F9L0"/>
<dbReference type="GO" id="GO:0046872">
    <property type="term" value="F:metal ion binding"/>
    <property type="evidence" value="ECO:0007669"/>
    <property type="project" value="UniProtKB-KW"/>
</dbReference>
<evidence type="ECO:0000256" key="6">
    <source>
        <dbReference type="ARBA" id="ARBA00022842"/>
    </source>
</evidence>
<evidence type="ECO:0000256" key="5">
    <source>
        <dbReference type="ARBA" id="ARBA00022801"/>
    </source>
</evidence>
<protein>
    <recommendedName>
        <fullName evidence="10">Translation initiation factor 2 subunit gamma</fullName>
        <ecNumber evidence="10">3.6.5.3</ecNumber>
    </recommendedName>
    <alternativeName>
        <fullName evidence="10">aIF2-gamma</fullName>
    </alternativeName>
    <alternativeName>
        <fullName evidence="10">eIF-2-gamma</fullName>
    </alternativeName>
</protein>
<feature type="binding site" evidence="10">
    <location>
        <position position="74"/>
    </location>
    <ligand>
        <name>Zn(2+)</name>
        <dbReference type="ChEBI" id="CHEBI:29105"/>
    </ligand>
</feature>
<dbReference type="SUPFAM" id="SSF50465">
    <property type="entry name" value="EF-Tu/eEF-1alpha/eIF2-gamma C-terminal domain"/>
    <property type="match status" value="1"/>
</dbReference>
<dbReference type="EMBL" id="LWMU01000136">
    <property type="protein sequence ID" value="KZX09905.1"/>
    <property type="molecule type" value="Genomic_DNA"/>
</dbReference>
<keyword evidence="10" id="KW-0862">Zinc</keyword>
<dbReference type="CDD" id="cd03688">
    <property type="entry name" value="eIF2_gamma_II"/>
    <property type="match status" value="1"/>
</dbReference>
<dbReference type="STRING" id="66851.MBORA_19670"/>
<dbReference type="InterPro" id="IPR009000">
    <property type="entry name" value="Transl_B-barrel_sf"/>
</dbReference>
<comment type="subunit">
    <text evidence="10">Heterotrimer composed of an alpha, a beta and a gamma chain.</text>
</comment>
<dbReference type="GO" id="GO:0000049">
    <property type="term" value="F:tRNA binding"/>
    <property type="evidence" value="ECO:0007669"/>
    <property type="project" value="InterPro"/>
</dbReference>
<dbReference type="GO" id="GO:0003746">
    <property type="term" value="F:translation elongation factor activity"/>
    <property type="evidence" value="ECO:0007669"/>
    <property type="project" value="UniProtKB-UniRule"/>
</dbReference>
<evidence type="ECO:0000256" key="10">
    <source>
        <dbReference type="HAMAP-Rule" id="MF_00119"/>
    </source>
</evidence>
<feature type="binding site" evidence="10">
    <location>
        <position position="41"/>
    </location>
    <ligand>
        <name>Mg(2+)</name>
        <dbReference type="ChEBI" id="CHEBI:18420"/>
        <label>2</label>
    </ligand>
</feature>
<comment type="catalytic activity">
    <reaction evidence="9 10">
        <text>GTP + H2O = GDP + phosphate + H(+)</text>
        <dbReference type="Rhea" id="RHEA:19669"/>
        <dbReference type="ChEBI" id="CHEBI:15377"/>
        <dbReference type="ChEBI" id="CHEBI:15378"/>
        <dbReference type="ChEBI" id="CHEBI:37565"/>
        <dbReference type="ChEBI" id="CHEBI:43474"/>
        <dbReference type="ChEBI" id="CHEBI:58189"/>
        <dbReference type="EC" id="3.6.5.3"/>
    </reaction>
</comment>
<feature type="binding site" evidence="10">
    <location>
        <position position="43"/>
    </location>
    <ligand>
        <name>Mg(2+)</name>
        <dbReference type="ChEBI" id="CHEBI:18420"/>
        <label>1</label>
    </ligand>
</feature>
<dbReference type="InterPro" id="IPR005225">
    <property type="entry name" value="Small_GTP-bd"/>
</dbReference>
<proteinExistence type="inferred from homology"/>
<feature type="binding site" evidence="10">
    <location>
        <position position="16"/>
    </location>
    <ligand>
        <name>Mg(2+)</name>
        <dbReference type="ChEBI" id="CHEBI:18420"/>
        <label>2</label>
    </ligand>
</feature>
<dbReference type="GO" id="GO:0003743">
    <property type="term" value="F:translation initiation factor activity"/>
    <property type="evidence" value="ECO:0007669"/>
    <property type="project" value="UniProtKB-KW"/>
</dbReference>
<evidence type="ECO:0000256" key="8">
    <source>
        <dbReference type="ARBA" id="ARBA00023134"/>
    </source>
</evidence>
<dbReference type="GO" id="GO:0003924">
    <property type="term" value="F:GTPase activity"/>
    <property type="evidence" value="ECO:0007669"/>
    <property type="project" value="InterPro"/>
</dbReference>
<evidence type="ECO:0000256" key="1">
    <source>
        <dbReference type="ARBA" id="ARBA00005388"/>
    </source>
</evidence>
<reference evidence="13" key="1">
    <citation type="journal article" date="2016" name="Genome Announc.">
        <title>Draft Genome Sequences of Methanobrevibacter curvatus DSM11111, Methanobrevibacter cuticularis DSM11139, Methanobrevibacter filiformis DSM11501, and Methanobrevibacter oralis DSM7256.</title>
        <authorList>
            <person name="Poehlein A."/>
            <person name="Seedorf H."/>
        </authorList>
    </citation>
    <scope>NUCLEOTIDE SEQUENCE [LARGE SCALE GENOMIC DNA]</scope>
    <source>
        <strain evidence="13">DSM 7256 / JCM 30027 / ZR</strain>
    </source>
</reference>
<evidence type="ECO:0000259" key="11">
    <source>
        <dbReference type="PROSITE" id="PS51722"/>
    </source>
</evidence>
<dbReference type="Gene3D" id="2.40.30.10">
    <property type="entry name" value="Translation factors"/>
    <property type="match status" value="2"/>
</dbReference>
<comment type="function">
    <text evidence="10">eIF-2 functions in the early steps of protein synthesis by forming a ternary complex with GTP and initiator tRNA.</text>
</comment>
<dbReference type="FunFam" id="2.40.30.10:FF:000075">
    <property type="entry name" value="Translation initiation factor 2 subunit gamma"/>
    <property type="match status" value="1"/>
</dbReference>
<keyword evidence="2 10" id="KW-0396">Initiation factor</keyword>
<dbReference type="PRINTS" id="PR00315">
    <property type="entry name" value="ELONGATNFCT"/>
</dbReference>
<comment type="cofactor">
    <cofactor evidence="10">
        <name>Mg(2+)</name>
        <dbReference type="ChEBI" id="CHEBI:18420"/>
    </cofactor>
</comment>
<dbReference type="CDD" id="cd01888">
    <property type="entry name" value="eIF2_gamma"/>
    <property type="match status" value="1"/>
</dbReference>
<feature type="binding site" evidence="10">
    <location>
        <begin position="179"/>
        <end position="181"/>
    </location>
    <ligand>
        <name>GTP</name>
        <dbReference type="ChEBI" id="CHEBI:37565"/>
    </ligand>
</feature>
<dbReference type="InterPro" id="IPR009001">
    <property type="entry name" value="Transl_elong_EF1A/Init_IF2_C"/>
</dbReference>
<keyword evidence="13" id="KW-1185">Reference proteome</keyword>
<evidence type="ECO:0000256" key="4">
    <source>
        <dbReference type="ARBA" id="ARBA00022741"/>
    </source>
</evidence>
<organism evidence="12 13">
    <name type="scientific">Methanobrevibacter oralis</name>
    <dbReference type="NCBI Taxonomy" id="66851"/>
    <lineage>
        <taxon>Archaea</taxon>
        <taxon>Methanobacteriati</taxon>
        <taxon>Methanobacteriota</taxon>
        <taxon>Methanomada group</taxon>
        <taxon>Methanobacteria</taxon>
        <taxon>Methanobacteriales</taxon>
        <taxon>Methanobacteriaceae</taxon>
        <taxon>Methanobrevibacter</taxon>
    </lineage>
</organism>
<evidence type="ECO:0000313" key="13">
    <source>
        <dbReference type="Proteomes" id="UP000077428"/>
    </source>
</evidence>
<dbReference type="PANTHER" id="PTHR42854">
    <property type="entry name" value="EUKARYOTIC TRANSLATION INITIATION FACTOR 2 SUBUNIT 3 FAMILY MEMBER"/>
    <property type="match status" value="1"/>
</dbReference>
<gene>
    <name evidence="12" type="primary">selB</name>
    <name evidence="10" type="synonym">eif2g</name>
    <name evidence="12" type="ORF">MBORA_19670</name>
</gene>
<keyword evidence="5 10" id="KW-0378">Hydrolase</keyword>
<dbReference type="InterPro" id="IPR044128">
    <property type="entry name" value="eIF2g_GTP-bd"/>
</dbReference>
<dbReference type="OrthoDB" id="7798at2157"/>
<keyword evidence="12" id="KW-0251">Elongation factor</keyword>
<feature type="domain" description="Tr-type G" evidence="11">
    <location>
        <begin position="4"/>
        <end position="201"/>
    </location>
</feature>
<keyword evidence="7 10" id="KW-0648">Protein biosynthesis</keyword>
<feature type="binding site" evidence="10">
    <location>
        <position position="71"/>
    </location>
    <ligand>
        <name>Zn(2+)</name>
        <dbReference type="ChEBI" id="CHEBI:29105"/>
    </ligand>
</feature>
<dbReference type="NCBIfam" id="NF003077">
    <property type="entry name" value="PRK04000.1"/>
    <property type="match status" value="1"/>
</dbReference>
<dbReference type="PATRIC" id="fig|66851.6.peg.2161"/>
<sequence length="404" mass="43397">MKVQSDVNIGLVGHVDHGKTTLTKALSGIWTDTHSEETKRGISIRLGYADIEFRKCPDCDEPKCYTTSKICENCGSETELIRKVSFVDAPGHETLMATMLSGAAIMDGAVLVIAANEPCPQPQTKEHLMALDVIGVKDVIIVQNKIDIVSKERAIESYNEIKEFVKGTCAEDALIIPVSAQQGVNIDVLIEAMLKKIQPPERNAEKTALMHVARSFDINKPGSGANKIKGGVIGGTLVQGTFKLGDTVEIKPGINNNGKRITLKSEIIGLESNGEQIDEIGPGGLVGIATKLDPSLTKSDSLSGSVAGEEGTLPEVLDAFKMEAYLLDRVVGTKEEREVAPIKLKEPLMINCGTSTTIGVVTSTKKNIVDVTLKLPVCANKGDRVALSRRVGARWRLIGYGIIK</sequence>
<dbReference type="InterPro" id="IPR027417">
    <property type="entry name" value="P-loop_NTPase"/>
</dbReference>
<dbReference type="GO" id="GO:0005829">
    <property type="term" value="C:cytosol"/>
    <property type="evidence" value="ECO:0007669"/>
    <property type="project" value="TreeGrafter"/>
</dbReference>
<dbReference type="InterPro" id="IPR050543">
    <property type="entry name" value="eIF2G"/>
</dbReference>
<dbReference type="CDD" id="cd15490">
    <property type="entry name" value="eIF2_gamma_III"/>
    <property type="match status" value="1"/>
</dbReference>
<dbReference type="PROSITE" id="PS51722">
    <property type="entry name" value="G_TR_2"/>
    <property type="match status" value="1"/>
</dbReference>
<evidence type="ECO:0000256" key="7">
    <source>
        <dbReference type="ARBA" id="ARBA00022917"/>
    </source>
</evidence>
<dbReference type="InterPro" id="IPR022424">
    <property type="entry name" value="TIF2_gsu"/>
</dbReference>
<feature type="binding site" evidence="10">
    <location>
        <position position="59"/>
    </location>
    <ligand>
        <name>Zn(2+)</name>
        <dbReference type="ChEBI" id="CHEBI:29105"/>
    </ligand>
</feature>
<dbReference type="NCBIfam" id="TIGR00231">
    <property type="entry name" value="small_GTP"/>
    <property type="match status" value="1"/>
</dbReference>
<dbReference type="InterPro" id="IPR000795">
    <property type="entry name" value="T_Tr_GTP-bd_dom"/>
</dbReference>
<keyword evidence="6 10" id="KW-0460">Magnesium</keyword>
<dbReference type="RefSeq" id="WP_042692802.1">
    <property type="nucleotide sequence ID" value="NZ_CABMAB010000012.1"/>
</dbReference>
<feature type="binding site" evidence="10">
    <location>
        <begin position="144"/>
        <end position="147"/>
    </location>
    <ligand>
        <name>GTP</name>
        <dbReference type="ChEBI" id="CHEBI:37565"/>
    </ligand>
</feature>
<dbReference type="Pfam" id="PF00009">
    <property type="entry name" value="GTP_EFTU"/>
    <property type="match status" value="1"/>
</dbReference>
<feature type="binding site" evidence="10">
    <location>
        <position position="20"/>
    </location>
    <ligand>
        <name>Mg(2+)</name>
        <dbReference type="ChEBI" id="CHEBI:18420"/>
        <label>1</label>
    </ligand>
</feature>
<comment type="caution">
    <text evidence="12">The sequence shown here is derived from an EMBL/GenBank/DDBJ whole genome shotgun (WGS) entry which is preliminary data.</text>
</comment>
<dbReference type="Proteomes" id="UP000077428">
    <property type="component" value="Unassembled WGS sequence"/>
</dbReference>
<feature type="binding site" evidence="10">
    <location>
        <position position="56"/>
    </location>
    <ligand>
        <name>Zn(2+)</name>
        <dbReference type="ChEBI" id="CHEBI:29105"/>
    </ligand>
</feature>
<keyword evidence="3 10" id="KW-0479">Metal-binding</keyword>
<dbReference type="HAMAP" id="MF_00119">
    <property type="entry name" value="eIF_2_gamma"/>
    <property type="match status" value="1"/>
</dbReference>
<evidence type="ECO:0000256" key="9">
    <source>
        <dbReference type="ARBA" id="ARBA00048107"/>
    </source>
</evidence>
<dbReference type="Gene3D" id="3.40.50.300">
    <property type="entry name" value="P-loop containing nucleotide triphosphate hydrolases"/>
    <property type="match status" value="1"/>
</dbReference>
<evidence type="ECO:0000256" key="2">
    <source>
        <dbReference type="ARBA" id="ARBA00022540"/>
    </source>
</evidence>
<evidence type="ECO:0000256" key="3">
    <source>
        <dbReference type="ARBA" id="ARBA00022723"/>
    </source>
</evidence>
<dbReference type="InterPro" id="IPR044127">
    <property type="entry name" value="eIF2g_dom_2"/>
</dbReference>
<dbReference type="GO" id="GO:0005525">
    <property type="term" value="F:GTP binding"/>
    <property type="evidence" value="ECO:0007669"/>
    <property type="project" value="UniProtKB-UniRule"/>
</dbReference>
<dbReference type="SUPFAM" id="SSF50447">
    <property type="entry name" value="Translation proteins"/>
    <property type="match status" value="1"/>
</dbReference>
<dbReference type="EC" id="3.6.5.3" evidence="10"/>